<reference evidence="2" key="1">
    <citation type="submission" date="2020-08" db="EMBL/GenBank/DDBJ databases">
        <title>Sequencing the genomes of 1000 actinobacteria strains.</title>
        <authorList>
            <person name="Klenk H.-P."/>
        </authorList>
    </citation>
    <scope>NUCLEOTIDE SEQUENCE</scope>
    <source>
        <strain evidence="2">DSM 10695</strain>
    </source>
</reference>
<dbReference type="Gene3D" id="3.20.20.100">
    <property type="entry name" value="NADP-dependent oxidoreductase domain"/>
    <property type="match status" value="1"/>
</dbReference>
<dbReference type="GO" id="GO:0005829">
    <property type="term" value="C:cytosol"/>
    <property type="evidence" value="ECO:0007669"/>
    <property type="project" value="TreeGrafter"/>
</dbReference>
<organism evidence="2 3">
    <name type="scientific">Schaalia hyovaginalis</name>
    <dbReference type="NCBI Taxonomy" id="29316"/>
    <lineage>
        <taxon>Bacteria</taxon>
        <taxon>Bacillati</taxon>
        <taxon>Actinomycetota</taxon>
        <taxon>Actinomycetes</taxon>
        <taxon>Actinomycetales</taxon>
        <taxon>Actinomycetaceae</taxon>
        <taxon>Schaalia</taxon>
    </lineage>
</organism>
<dbReference type="RefSeq" id="WP_184452494.1">
    <property type="nucleotide sequence ID" value="NZ_JACHMK010000001.1"/>
</dbReference>
<gene>
    <name evidence="2" type="ORF">HD592_001181</name>
</gene>
<keyword evidence="3" id="KW-1185">Reference proteome</keyword>
<dbReference type="Proteomes" id="UP000617426">
    <property type="component" value="Unassembled WGS sequence"/>
</dbReference>
<comment type="caution">
    <text evidence="2">The sequence shown here is derived from an EMBL/GenBank/DDBJ whole genome shotgun (WGS) entry which is preliminary data.</text>
</comment>
<evidence type="ECO:0000313" key="3">
    <source>
        <dbReference type="Proteomes" id="UP000617426"/>
    </source>
</evidence>
<dbReference type="EMBL" id="JACHMK010000001">
    <property type="protein sequence ID" value="MBB6334616.1"/>
    <property type="molecule type" value="Genomic_DNA"/>
</dbReference>
<proteinExistence type="predicted"/>
<dbReference type="GeneID" id="85978903"/>
<dbReference type="InterPro" id="IPR050523">
    <property type="entry name" value="AKR_Detox_Biosynth"/>
</dbReference>
<protein>
    <submittedName>
        <fullName evidence="2">Aryl-alcohol dehydrogenase-like predicted oxidoreductase</fullName>
    </submittedName>
</protein>
<dbReference type="PANTHER" id="PTHR43364:SF18">
    <property type="entry name" value="OXIDOREDUCTASE"/>
    <property type="match status" value="1"/>
</dbReference>
<evidence type="ECO:0000313" key="2">
    <source>
        <dbReference type="EMBL" id="MBB6334616.1"/>
    </source>
</evidence>
<evidence type="ECO:0000259" key="1">
    <source>
        <dbReference type="Pfam" id="PF00248"/>
    </source>
</evidence>
<dbReference type="PANTHER" id="PTHR43364">
    <property type="entry name" value="NADH-SPECIFIC METHYLGLYOXAL REDUCTASE-RELATED"/>
    <property type="match status" value="1"/>
</dbReference>
<dbReference type="InterPro" id="IPR023210">
    <property type="entry name" value="NADP_OxRdtase_dom"/>
</dbReference>
<sequence length="312" mass="32932">MEIRQCGTSGLRVSAVGLGALTWGRDTEAPEACDMLARFVEAGGTFVEVSPLDGDGRALDVLGSALARVGRHRTVVAMRGASRRLDSGSWTSSGARGDMLRSLDDALARLDIDEVDLWLASFDPAVPLEETLGALEAAHRSGRAHYIGLNGFGLWDAARAITLLDDVADVRPAVVQVPYSLLTAKDSSELVTRARRLGMGVIAQSPLAGGVLTGKYRHSTPPDSRAASPHLRALVDPHLRSGPRALVEGVARAAEGLDRSALDLALSWVRDSSAVTSALIGPRTLRQLEVNLESGEAIPAPIRSVLDEIAGL</sequence>
<dbReference type="AlphaFoldDB" id="A0A923E275"/>
<name>A0A923E275_9ACTO</name>
<dbReference type="SUPFAM" id="SSF51430">
    <property type="entry name" value="NAD(P)-linked oxidoreductase"/>
    <property type="match status" value="1"/>
</dbReference>
<dbReference type="InterPro" id="IPR036812">
    <property type="entry name" value="NAD(P)_OxRdtase_dom_sf"/>
</dbReference>
<dbReference type="Pfam" id="PF00248">
    <property type="entry name" value="Aldo_ket_red"/>
    <property type="match status" value="1"/>
</dbReference>
<accession>A0A923E275</accession>
<feature type="domain" description="NADP-dependent oxidoreductase" evidence="1">
    <location>
        <begin position="16"/>
        <end position="296"/>
    </location>
</feature>